<sequence length="505" mass="57900">MESDSFGMKNPSPEAFVMDVQKQDPERDEDDTHRQKGGQLKGRNGLLRQRNRRWMFLNTTASDIHVYYYGSAQGTTSPHYPRRTTCLVRGLSSIPVHNQRLEYDPTLMTYFEHTICSSSTLVDNAHYNPYRYLILPMALESEGLYHATLAIAANTLRLSNSRYRLPALEHHNHALTYLRMLLTRERWDEKELDEMLGLVLMLCWFDISDYSRPSWVTHLSGFQDLINTRRERPGRSIHSQELASFFNRYFMFHLVLARTAFRVDNSTSTSSKTFVSENVLGSPHVIDPYMGFSHSLLSLIHRTTELAWTETETKSNPDPQDVLRLREELENLEQSVPAEFMDPDTECMAIAEANRLGALILLHETCSPRPGSKGQGLPILDSRAKDTYVDLILGLIISKKANMMRTAVLPLWPLFLAGCCSSTEDQRLAVLQIFEELEGIRRFGNITPAMEVVQMVWRQKDLSAQDERKGKQALSTSEERETGHEPRFPWEHAMSILGGWKLSLT</sequence>
<protein>
    <submittedName>
        <fullName evidence="4">Uncharacterized protein</fullName>
    </submittedName>
</protein>
<name>A0A9W9THZ8_9EURO</name>
<organism evidence="4 5">
    <name type="scientific">Penicillium chermesinum</name>
    <dbReference type="NCBI Taxonomy" id="63820"/>
    <lineage>
        <taxon>Eukaryota</taxon>
        <taxon>Fungi</taxon>
        <taxon>Dikarya</taxon>
        <taxon>Ascomycota</taxon>
        <taxon>Pezizomycotina</taxon>
        <taxon>Eurotiomycetes</taxon>
        <taxon>Eurotiomycetidae</taxon>
        <taxon>Eurotiales</taxon>
        <taxon>Aspergillaceae</taxon>
        <taxon>Penicillium</taxon>
    </lineage>
</organism>
<dbReference type="GO" id="GO:0003700">
    <property type="term" value="F:DNA-binding transcription factor activity"/>
    <property type="evidence" value="ECO:0007669"/>
    <property type="project" value="TreeGrafter"/>
</dbReference>
<evidence type="ECO:0000256" key="3">
    <source>
        <dbReference type="SAM" id="MobiDB-lite"/>
    </source>
</evidence>
<gene>
    <name evidence="4" type="ORF">N7468_008119</name>
</gene>
<dbReference type="InterPro" id="IPR021858">
    <property type="entry name" value="Fun_TF"/>
</dbReference>
<accession>A0A9W9THZ8</accession>
<dbReference type="GeneID" id="83204718"/>
<feature type="compositionally biased region" description="Basic and acidic residues" evidence="3">
    <location>
        <begin position="21"/>
        <end position="34"/>
    </location>
</feature>
<proteinExistence type="predicted"/>
<keyword evidence="5" id="KW-1185">Reference proteome</keyword>
<evidence type="ECO:0000256" key="1">
    <source>
        <dbReference type="ARBA" id="ARBA00004123"/>
    </source>
</evidence>
<dbReference type="EMBL" id="JAPQKS010000006">
    <property type="protein sequence ID" value="KAJ5223577.1"/>
    <property type="molecule type" value="Genomic_DNA"/>
</dbReference>
<keyword evidence="2" id="KW-0539">Nucleus</keyword>
<feature type="region of interest" description="Disordered" evidence="3">
    <location>
        <begin position="1"/>
        <end position="44"/>
    </location>
</feature>
<dbReference type="PANTHER" id="PTHR37534">
    <property type="entry name" value="TRANSCRIPTIONAL ACTIVATOR PROTEIN UGA3"/>
    <property type="match status" value="1"/>
</dbReference>
<comment type="caution">
    <text evidence="4">The sequence shown here is derived from an EMBL/GenBank/DDBJ whole genome shotgun (WGS) entry which is preliminary data.</text>
</comment>
<evidence type="ECO:0000313" key="5">
    <source>
        <dbReference type="Proteomes" id="UP001150941"/>
    </source>
</evidence>
<dbReference type="AlphaFoldDB" id="A0A9W9THZ8"/>
<reference evidence="4" key="2">
    <citation type="journal article" date="2023" name="IMA Fungus">
        <title>Comparative genomic study of the Penicillium genus elucidates a diverse pangenome and 15 lateral gene transfer events.</title>
        <authorList>
            <person name="Petersen C."/>
            <person name="Sorensen T."/>
            <person name="Nielsen M.R."/>
            <person name="Sondergaard T.E."/>
            <person name="Sorensen J.L."/>
            <person name="Fitzpatrick D.A."/>
            <person name="Frisvad J.C."/>
            <person name="Nielsen K.L."/>
        </authorList>
    </citation>
    <scope>NUCLEOTIDE SEQUENCE</scope>
    <source>
        <strain evidence="4">IBT 19713</strain>
    </source>
</reference>
<evidence type="ECO:0000313" key="4">
    <source>
        <dbReference type="EMBL" id="KAJ5223577.1"/>
    </source>
</evidence>
<dbReference type="GO" id="GO:0005634">
    <property type="term" value="C:nucleus"/>
    <property type="evidence" value="ECO:0007669"/>
    <property type="project" value="UniProtKB-SubCell"/>
</dbReference>
<dbReference type="OrthoDB" id="5333823at2759"/>
<comment type="subcellular location">
    <subcellularLocation>
        <location evidence="1">Nucleus</location>
    </subcellularLocation>
</comment>
<dbReference type="GO" id="GO:0045944">
    <property type="term" value="P:positive regulation of transcription by RNA polymerase II"/>
    <property type="evidence" value="ECO:0007669"/>
    <property type="project" value="TreeGrafter"/>
</dbReference>
<evidence type="ECO:0000256" key="2">
    <source>
        <dbReference type="ARBA" id="ARBA00023242"/>
    </source>
</evidence>
<dbReference type="Proteomes" id="UP001150941">
    <property type="component" value="Unassembled WGS sequence"/>
</dbReference>
<dbReference type="PANTHER" id="PTHR37534:SF49">
    <property type="entry name" value="LYSINE BIOSYNTHESIS REGULATORY PROTEIN LYS14"/>
    <property type="match status" value="1"/>
</dbReference>
<dbReference type="GO" id="GO:0000976">
    <property type="term" value="F:transcription cis-regulatory region binding"/>
    <property type="evidence" value="ECO:0007669"/>
    <property type="project" value="TreeGrafter"/>
</dbReference>
<reference evidence="4" key="1">
    <citation type="submission" date="2022-11" db="EMBL/GenBank/DDBJ databases">
        <authorList>
            <person name="Petersen C."/>
        </authorList>
    </citation>
    <scope>NUCLEOTIDE SEQUENCE</scope>
    <source>
        <strain evidence="4">IBT 19713</strain>
    </source>
</reference>
<dbReference type="CDD" id="cd12148">
    <property type="entry name" value="fungal_TF_MHR"/>
    <property type="match status" value="1"/>
</dbReference>
<dbReference type="RefSeq" id="XP_058327760.1">
    <property type="nucleotide sequence ID" value="XM_058477415.1"/>
</dbReference>
<dbReference type="Pfam" id="PF11951">
    <property type="entry name" value="Fungal_trans_2"/>
    <property type="match status" value="1"/>
</dbReference>